<organism evidence="2 3">
    <name type="scientific">Pseudoduganella flava</name>
    <dbReference type="NCBI Taxonomy" id="871742"/>
    <lineage>
        <taxon>Bacteria</taxon>
        <taxon>Pseudomonadati</taxon>
        <taxon>Pseudomonadota</taxon>
        <taxon>Betaproteobacteria</taxon>
        <taxon>Burkholderiales</taxon>
        <taxon>Oxalobacteraceae</taxon>
        <taxon>Telluria group</taxon>
        <taxon>Pseudoduganella</taxon>
    </lineage>
</organism>
<dbReference type="EMBL" id="CP046904">
    <property type="protein sequence ID" value="QGZ38210.1"/>
    <property type="molecule type" value="Genomic_DNA"/>
</dbReference>
<reference evidence="1 4" key="3">
    <citation type="submission" date="2019-12" db="EMBL/GenBank/DDBJ databases">
        <title>Draft Genome Sequences of Six Type Strains of the Genus Massilia.</title>
        <authorList>
            <person name="Miess H."/>
            <person name="Frediansyah A."/>
            <person name="Goeker M."/>
            <person name="Gross H."/>
        </authorList>
    </citation>
    <scope>NUCLEOTIDE SEQUENCE [LARGE SCALE GENOMIC DNA]</scope>
    <source>
        <strain evidence="1 4">DSM 26639</strain>
    </source>
</reference>
<dbReference type="AlphaFoldDB" id="A0A562Q0U4"/>
<dbReference type="Proteomes" id="UP000315112">
    <property type="component" value="Unassembled WGS sequence"/>
</dbReference>
<reference evidence="2 3" key="1">
    <citation type="journal article" date="2015" name="Stand. Genomic Sci.">
        <title>Genomic Encyclopedia of Bacterial and Archaeal Type Strains, Phase III: the genomes of soil and plant-associated and newly described type strains.</title>
        <authorList>
            <person name="Whitman W.B."/>
            <person name="Woyke T."/>
            <person name="Klenk H.P."/>
            <person name="Zhou Y."/>
            <person name="Lilburn T.G."/>
            <person name="Beck B.J."/>
            <person name="De Vos P."/>
            <person name="Vandamme P."/>
            <person name="Eisen J.A."/>
            <person name="Garrity G."/>
            <person name="Hugenholtz P."/>
            <person name="Kyrpides N.C."/>
        </authorList>
    </citation>
    <scope>NUCLEOTIDE SEQUENCE [LARGE SCALE GENOMIC DNA]</scope>
    <source>
        <strain evidence="2 3">CGMCC 1.10685</strain>
    </source>
</reference>
<evidence type="ECO:0000313" key="4">
    <source>
        <dbReference type="Proteomes" id="UP000437862"/>
    </source>
</evidence>
<reference evidence="2" key="2">
    <citation type="submission" date="2019-07" db="EMBL/GenBank/DDBJ databases">
        <authorList>
            <person name="Whitman W."/>
            <person name="Huntemann M."/>
            <person name="Clum A."/>
            <person name="Pillay M."/>
            <person name="Palaniappan K."/>
            <person name="Varghese N."/>
            <person name="Mikhailova N."/>
            <person name="Stamatis D."/>
            <person name="Reddy T."/>
            <person name="Daum C."/>
            <person name="Shapiro N."/>
            <person name="Ivanova N."/>
            <person name="Kyrpides N."/>
            <person name="Woyke T."/>
        </authorList>
    </citation>
    <scope>NUCLEOTIDE SEQUENCE</scope>
    <source>
        <strain evidence="2">CGMCC 1.10685</strain>
    </source>
</reference>
<evidence type="ECO:0008006" key="5">
    <source>
        <dbReference type="Google" id="ProtNLM"/>
    </source>
</evidence>
<dbReference type="OrthoDB" id="9181881at2"/>
<evidence type="ECO:0000313" key="2">
    <source>
        <dbReference type="EMBL" id="TWI50263.1"/>
    </source>
</evidence>
<keyword evidence="4" id="KW-1185">Reference proteome</keyword>
<evidence type="ECO:0000313" key="3">
    <source>
        <dbReference type="Proteomes" id="UP000315112"/>
    </source>
</evidence>
<accession>A0A562Q0U4</accession>
<evidence type="ECO:0000313" key="1">
    <source>
        <dbReference type="EMBL" id="QGZ38210.1"/>
    </source>
</evidence>
<name>A0A562Q0U4_9BURK</name>
<dbReference type="RefSeq" id="WP_145873883.1">
    <property type="nucleotide sequence ID" value="NZ_CP046904.1"/>
</dbReference>
<dbReference type="Proteomes" id="UP000437862">
    <property type="component" value="Chromosome"/>
</dbReference>
<proteinExistence type="predicted"/>
<gene>
    <name evidence="1" type="ORF">GO485_03525</name>
    <name evidence="2" type="ORF">IP92_01492</name>
</gene>
<dbReference type="EMBL" id="VLKW01000002">
    <property type="protein sequence ID" value="TWI50263.1"/>
    <property type="molecule type" value="Genomic_DNA"/>
</dbReference>
<protein>
    <recommendedName>
        <fullName evidence="5">Lipoprotein</fullName>
    </recommendedName>
</protein>
<sequence>MALLSDFPQAQAVTGSFHRLLGGVAIAALLTGCATSKHFNNALTEPAKASTKAAEVVASAANDVLRANALGLVDTPPADPTELVCATQEGLRAATSNLGQFGDALETVGKVAEKPDNVSFAGYIHQIRKNKEAIAAAGDAPEVERQLAEKKRVADYNRCKLLLAADWSANGKLSTDSAMQLHGIAPTLGMVLAFRDIAQTLLKYGEAAQREEAVKATVAQLLPQLEEAVHRLAAPVDPTRFGSRVVYAAPAAGAAAPAQAMNQSNLGAALSIQRWMTAMQVRATWDSLAACRAGAGAQSCLGNADARANAADFAAQVANYRNLAKLDDRVILQGLEDAVKKARAASERHASLGDVIDALSTVGDAVGEIGDGVDALKAARN</sequence>